<organism evidence="2 3">
    <name type="scientific">Tilletia walkeri</name>
    <dbReference type="NCBI Taxonomy" id="117179"/>
    <lineage>
        <taxon>Eukaryota</taxon>
        <taxon>Fungi</taxon>
        <taxon>Dikarya</taxon>
        <taxon>Basidiomycota</taxon>
        <taxon>Ustilaginomycotina</taxon>
        <taxon>Exobasidiomycetes</taxon>
        <taxon>Tilletiales</taxon>
        <taxon>Tilletiaceae</taxon>
        <taxon>Tilletia</taxon>
    </lineage>
</organism>
<reference evidence="2" key="2">
    <citation type="journal article" date="2019" name="IMA Fungus">
        <title>Genome sequencing and comparison of five Tilletia species to identify candidate genes for the detection of regulated species infecting wheat.</title>
        <authorList>
            <person name="Nguyen H.D.T."/>
            <person name="Sultana T."/>
            <person name="Kesanakurti P."/>
            <person name="Hambleton S."/>
        </authorList>
    </citation>
    <scope>NUCLEOTIDE SEQUENCE</scope>
    <source>
        <strain evidence="2">DAOMC 236422</strain>
    </source>
</reference>
<name>A0A8X7NEQ0_9BASI</name>
<evidence type="ECO:0000313" key="3">
    <source>
        <dbReference type="Proteomes" id="UP000078113"/>
    </source>
</evidence>
<protein>
    <submittedName>
        <fullName evidence="2">Uncharacterized protein</fullName>
    </submittedName>
</protein>
<evidence type="ECO:0000256" key="1">
    <source>
        <dbReference type="SAM" id="MobiDB-lite"/>
    </source>
</evidence>
<dbReference type="AlphaFoldDB" id="A0A8X7NEQ0"/>
<feature type="compositionally biased region" description="Basic and acidic residues" evidence="1">
    <location>
        <begin position="243"/>
        <end position="253"/>
    </location>
</feature>
<reference evidence="2" key="1">
    <citation type="submission" date="2016-04" db="EMBL/GenBank/DDBJ databases">
        <authorList>
            <person name="Nguyen H.D."/>
            <person name="Samba Siva P."/>
            <person name="Cullis J."/>
            <person name="Levesque C.A."/>
            <person name="Hambleton S."/>
        </authorList>
    </citation>
    <scope>NUCLEOTIDE SEQUENCE</scope>
    <source>
        <strain evidence="2">DAOMC 236422</strain>
    </source>
</reference>
<keyword evidence="3" id="KW-1185">Reference proteome</keyword>
<evidence type="ECO:0000313" key="2">
    <source>
        <dbReference type="EMBL" id="KAE8271703.1"/>
    </source>
</evidence>
<proteinExistence type="predicted"/>
<accession>A0A8X7NEQ0</accession>
<dbReference type="Proteomes" id="UP000078113">
    <property type="component" value="Unassembled WGS sequence"/>
</dbReference>
<sequence>MLKGSGSPYRSVRILVLEECVRVIDAMAEERWQLPEGYWALAEAVEELIRAMRMGKTTVQAGSARIITTDPEERAEKCGAHPVAADGTYCGLCWRWNPTGSRANQKQKASWRWNGAATEGWTKEAKFLPCCHNCQYRWMKMPVSSMQIQEPDELPKALASLGQPMPDPDRDLVRWQGRQLLDDDEDMEVYWRDLRAGRTADKLKKKALTEITNLAAAAERLALELYRAAHRVIGQALAPQAEHDRRGFPDQHQHGRVVCLQRRPLPRGHGTLDQPRLQDRDRPA</sequence>
<comment type="caution">
    <text evidence="2">The sequence shown here is derived from an EMBL/GenBank/DDBJ whole genome shotgun (WGS) entry which is preliminary data.</text>
</comment>
<feature type="region of interest" description="Disordered" evidence="1">
    <location>
        <begin position="243"/>
        <end position="284"/>
    </location>
</feature>
<dbReference type="EMBL" id="LWDG02000012">
    <property type="protein sequence ID" value="KAE8271703.1"/>
    <property type="molecule type" value="Genomic_DNA"/>
</dbReference>
<gene>
    <name evidence="2" type="ORF">A4X09_0g615</name>
</gene>